<evidence type="ECO:0000313" key="3">
    <source>
        <dbReference type="Proteomes" id="UP000016930"/>
    </source>
</evidence>
<keyword evidence="3" id="KW-1185">Reference proteome</keyword>
<feature type="compositionally biased region" description="Low complexity" evidence="1">
    <location>
        <begin position="44"/>
        <end position="53"/>
    </location>
</feature>
<reference evidence="2 3" key="1">
    <citation type="journal article" date="2012" name="Proc. Natl. Acad. Sci. U.S.A.">
        <title>Comparative genomics of Ceriporiopsis subvermispora and Phanerochaete chrysosporium provide insight into selective ligninolysis.</title>
        <authorList>
            <person name="Fernandez-Fueyo E."/>
            <person name="Ruiz-Duenas F.J."/>
            <person name="Ferreira P."/>
            <person name="Floudas D."/>
            <person name="Hibbett D.S."/>
            <person name="Canessa P."/>
            <person name="Larrondo L.F."/>
            <person name="James T.Y."/>
            <person name="Seelenfreund D."/>
            <person name="Lobos S."/>
            <person name="Polanco R."/>
            <person name="Tello M."/>
            <person name="Honda Y."/>
            <person name="Watanabe T."/>
            <person name="Watanabe T."/>
            <person name="Ryu J.S."/>
            <person name="Kubicek C.P."/>
            <person name="Schmoll M."/>
            <person name="Gaskell J."/>
            <person name="Hammel K.E."/>
            <person name="St John F.J."/>
            <person name="Vanden Wymelenberg A."/>
            <person name="Sabat G."/>
            <person name="Splinter BonDurant S."/>
            <person name="Syed K."/>
            <person name="Yadav J.S."/>
            <person name="Doddapaneni H."/>
            <person name="Subramanian V."/>
            <person name="Lavin J.L."/>
            <person name="Oguiza J.A."/>
            <person name="Perez G."/>
            <person name="Pisabarro A.G."/>
            <person name="Ramirez L."/>
            <person name="Santoyo F."/>
            <person name="Master E."/>
            <person name="Coutinho P.M."/>
            <person name="Henrissat B."/>
            <person name="Lombard V."/>
            <person name="Magnuson J.K."/>
            <person name="Kuees U."/>
            <person name="Hori C."/>
            <person name="Igarashi K."/>
            <person name="Samejima M."/>
            <person name="Held B.W."/>
            <person name="Barry K.W."/>
            <person name="LaButti K.M."/>
            <person name="Lapidus A."/>
            <person name="Lindquist E.A."/>
            <person name="Lucas S.M."/>
            <person name="Riley R."/>
            <person name="Salamov A.A."/>
            <person name="Hoffmeister D."/>
            <person name="Schwenk D."/>
            <person name="Hadar Y."/>
            <person name="Yarden O."/>
            <person name="de Vries R.P."/>
            <person name="Wiebenga A."/>
            <person name="Stenlid J."/>
            <person name="Eastwood D."/>
            <person name="Grigoriev I.V."/>
            <person name="Berka R.M."/>
            <person name="Blanchette R.A."/>
            <person name="Kersten P."/>
            <person name="Martinez A.T."/>
            <person name="Vicuna R."/>
            <person name="Cullen D."/>
        </authorList>
    </citation>
    <scope>NUCLEOTIDE SEQUENCE [LARGE SCALE GENOMIC DNA]</scope>
    <source>
        <strain evidence="2 3">B</strain>
    </source>
</reference>
<gene>
    <name evidence="2" type="ORF">CERSUDRAFT_94163</name>
</gene>
<name>M2RIJ5_CERS8</name>
<feature type="region of interest" description="Disordered" evidence="1">
    <location>
        <begin position="40"/>
        <end position="59"/>
    </location>
</feature>
<proteinExistence type="predicted"/>
<dbReference type="EMBL" id="KB445795">
    <property type="protein sequence ID" value="EMD38631.1"/>
    <property type="molecule type" value="Genomic_DNA"/>
</dbReference>
<sequence>MNSKFLESNIPVADFVHPTLRHWLREAYHNFWNLPAAYENPDQSSSPSSSIPIFNDFVY</sequence>
<protein>
    <submittedName>
        <fullName evidence="2">Uncharacterized protein</fullName>
    </submittedName>
</protein>
<dbReference type="AlphaFoldDB" id="M2RIJ5"/>
<organism evidence="2 3">
    <name type="scientific">Ceriporiopsis subvermispora (strain B)</name>
    <name type="common">White-rot fungus</name>
    <name type="synonym">Gelatoporia subvermispora</name>
    <dbReference type="NCBI Taxonomy" id="914234"/>
    <lineage>
        <taxon>Eukaryota</taxon>
        <taxon>Fungi</taxon>
        <taxon>Dikarya</taxon>
        <taxon>Basidiomycota</taxon>
        <taxon>Agaricomycotina</taxon>
        <taxon>Agaricomycetes</taxon>
        <taxon>Polyporales</taxon>
        <taxon>Gelatoporiaceae</taxon>
        <taxon>Gelatoporia</taxon>
    </lineage>
</organism>
<evidence type="ECO:0000256" key="1">
    <source>
        <dbReference type="SAM" id="MobiDB-lite"/>
    </source>
</evidence>
<dbReference type="HOGENOM" id="CLU_2960558_0_0_1"/>
<dbReference type="Proteomes" id="UP000016930">
    <property type="component" value="Unassembled WGS sequence"/>
</dbReference>
<evidence type="ECO:0000313" key="2">
    <source>
        <dbReference type="EMBL" id="EMD38631.1"/>
    </source>
</evidence>
<accession>M2RIJ5</accession>